<feature type="compositionally biased region" description="Polar residues" evidence="6">
    <location>
        <begin position="108"/>
        <end position="117"/>
    </location>
</feature>
<organism evidence="7 8">
    <name type="scientific">Riccia sorocarpa</name>
    <dbReference type="NCBI Taxonomy" id="122646"/>
    <lineage>
        <taxon>Eukaryota</taxon>
        <taxon>Viridiplantae</taxon>
        <taxon>Streptophyta</taxon>
        <taxon>Embryophyta</taxon>
        <taxon>Marchantiophyta</taxon>
        <taxon>Marchantiopsida</taxon>
        <taxon>Marchantiidae</taxon>
        <taxon>Marchantiales</taxon>
        <taxon>Ricciaceae</taxon>
        <taxon>Riccia</taxon>
    </lineage>
</organism>
<keyword evidence="3" id="KW-0812">Transmembrane</keyword>
<dbReference type="InterPro" id="IPR008010">
    <property type="entry name" value="Tatp1"/>
</dbReference>
<protein>
    <submittedName>
        <fullName evidence="7">Uncharacterized protein</fullName>
    </submittedName>
</protein>
<dbReference type="Pfam" id="PF05346">
    <property type="entry name" value="DUF747"/>
    <property type="match status" value="1"/>
</dbReference>
<feature type="compositionally biased region" description="Polar residues" evidence="6">
    <location>
        <begin position="72"/>
        <end position="88"/>
    </location>
</feature>
<feature type="compositionally biased region" description="Polar residues" evidence="6">
    <location>
        <begin position="18"/>
        <end position="30"/>
    </location>
</feature>
<dbReference type="GO" id="GO:0016020">
    <property type="term" value="C:membrane"/>
    <property type="evidence" value="ECO:0007669"/>
    <property type="project" value="UniProtKB-SubCell"/>
</dbReference>
<feature type="compositionally biased region" description="Polar residues" evidence="6">
    <location>
        <begin position="124"/>
        <end position="155"/>
    </location>
</feature>
<keyword evidence="4" id="KW-1133">Transmembrane helix</keyword>
<gene>
    <name evidence="7" type="ORF">R1sor_002731</name>
</gene>
<feature type="region of interest" description="Disordered" evidence="6">
    <location>
        <begin position="204"/>
        <end position="260"/>
    </location>
</feature>
<comment type="similarity">
    <text evidence="2">Belongs to the TAPT1 family.</text>
</comment>
<proteinExistence type="inferred from homology"/>
<sequence length="529" mass="57982">MAQKSSRRNFSFDLLANISPSDGDSWNVNGGDSVADERSDKPRRRRRKNKSKKTSAGDMSPVSAIPDELGSAISTLDTSHLPPHSSSVPAYGEDSFAYPSDWPVGISPTGTSPSVPTESPYGPVSSTALSVQHQTSSSGVLNEYGSGSPTEWELPQSNHLDSAKHLAEVGSKLTTHGAEDDFMSMEVLKENLGHNKEEAAIEKLLLASSPSSHPAGRERSPLRSLSFKGNLQPESPDFSAANGGMMEPSFAPGTLYPPGELRQRVHEKNPKKQSDEKVTEVSLDISSRVDSYPAASSDERANFASENRLVTNATPYLKDWERLMDSSGDPPPVELSPLQYIRSEVFGGSALRNSNAAGSDQRREQIYNTMFHVPWRCELLIDVGFFVCLDAFLSLFTLVPARIAMYLWQQVARFSKSRQLRRPGAAELCDFGCLIVLVVGVAVLRQVDISILYHWIRCQGVVKLYVIFNVLEIFDKLCQSFGSDVLQVLFNSALSLENCSGGNFSSEMARFALDQGIAVVCYHILKMFA</sequence>
<evidence type="ECO:0000256" key="2">
    <source>
        <dbReference type="ARBA" id="ARBA00008803"/>
    </source>
</evidence>
<keyword evidence="5" id="KW-0472">Membrane</keyword>
<evidence type="ECO:0000256" key="1">
    <source>
        <dbReference type="ARBA" id="ARBA00004141"/>
    </source>
</evidence>
<keyword evidence="8" id="KW-1185">Reference proteome</keyword>
<dbReference type="PANTHER" id="PTHR13317">
    <property type="entry name" value="TRANSMEMBRANE ANTERIOR POSTERIOR TRANSFORMATION PROTEIN 1 HOMOLOG"/>
    <property type="match status" value="1"/>
</dbReference>
<evidence type="ECO:0000256" key="3">
    <source>
        <dbReference type="ARBA" id="ARBA00022692"/>
    </source>
</evidence>
<evidence type="ECO:0000313" key="8">
    <source>
        <dbReference type="Proteomes" id="UP001633002"/>
    </source>
</evidence>
<feature type="compositionally biased region" description="Basic residues" evidence="6">
    <location>
        <begin position="41"/>
        <end position="53"/>
    </location>
</feature>
<name>A0ABD3H5Q7_9MARC</name>
<reference evidence="7 8" key="1">
    <citation type="submission" date="2024-09" db="EMBL/GenBank/DDBJ databases">
        <title>Chromosome-scale assembly of Riccia sorocarpa.</title>
        <authorList>
            <person name="Paukszto L."/>
        </authorList>
    </citation>
    <scope>NUCLEOTIDE SEQUENCE [LARGE SCALE GENOMIC DNA]</scope>
    <source>
        <strain evidence="7">LP-2024</strain>
        <tissue evidence="7">Aerial parts of the thallus</tissue>
    </source>
</reference>
<feature type="region of interest" description="Disordered" evidence="6">
    <location>
        <begin position="16"/>
        <end position="155"/>
    </location>
</feature>
<comment type="caution">
    <text evidence="7">The sequence shown here is derived from an EMBL/GenBank/DDBJ whole genome shotgun (WGS) entry which is preliminary data.</text>
</comment>
<evidence type="ECO:0000313" key="7">
    <source>
        <dbReference type="EMBL" id="KAL3684709.1"/>
    </source>
</evidence>
<dbReference type="EMBL" id="JBJQOH010000006">
    <property type="protein sequence ID" value="KAL3684709.1"/>
    <property type="molecule type" value="Genomic_DNA"/>
</dbReference>
<dbReference type="Proteomes" id="UP001633002">
    <property type="component" value="Unassembled WGS sequence"/>
</dbReference>
<dbReference type="AlphaFoldDB" id="A0ABD3H5Q7"/>
<dbReference type="PANTHER" id="PTHR13317:SF4">
    <property type="entry name" value="TRANSMEMBRANE ANTERIOR POSTERIOR TRANSFORMATION PROTEIN 1 HOMOLOG"/>
    <property type="match status" value="1"/>
</dbReference>
<evidence type="ECO:0000256" key="5">
    <source>
        <dbReference type="ARBA" id="ARBA00023136"/>
    </source>
</evidence>
<feature type="compositionally biased region" description="Low complexity" evidence="6">
    <location>
        <begin position="204"/>
        <end position="214"/>
    </location>
</feature>
<comment type="subcellular location">
    <subcellularLocation>
        <location evidence="1">Membrane</location>
        <topology evidence="1">Multi-pass membrane protein</topology>
    </subcellularLocation>
</comment>
<accession>A0ABD3H5Q7</accession>
<evidence type="ECO:0000256" key="6">
    <source>
        <dbReference type="SAM" id="MobiDB-lite"/>
    </source>
</evidence>
<evidence type="ECO:0000256" key="4">
    <source>
        <dbReference type="ARBA" id="ARBA00022989"/>
    </source>
</evidence>